<gene>
    <name evidence="7" type="ORF">SAMN05421828_1506</name>
</gene>
<dbReference type="Pfam" id="PF06146">
    <property type="entry name" value="PsiE"/>
    <property type="match status" value="1"/>
</dbReference>
<proteinExistence type="predicted"/>
<evidence type="ECO:0000256" key="3">
    <source>
        <dbReference type="ARBA" id="ARBA00022692"/>
    </source>
</evidence>
<accession>A0A8G2CP17</accession>
<dbReference type="GO" id="GO:0005886">
    <property type="term" value="C:plasma membrane"/>
    <property type="evidence" value="ECO:0007669"/>
    <property type="project" value="UniProtKB-SubCell"/>
</dbReference>
<organism evidence="7 8">
    <name type="scientific">Acidiphilium rubrum</name>
    <dbReference type="NCBI Taxonomy" id="526"/>
    <lineage>
        <taxon>Bacteria</taxon>
        <taxon>Pseudomonadati</taxon>
        <taxon>Pseudomonadota</taxon>
        <taxon>Alphaproteobacteria</taxon>
        <taxon>Acetobacterales</taxon>
        <taxon>Acidocellaceae</taxon>
        <taxon>Acidiphilium</taxon>
    </lineage>
</organism>
<evidence type="ECO:0000313" key="8">
    <source>
        <dbReference type="Proteomes" id="UP000186308"/>
    </source>
</evidence>
<protein>
    <submittedName>
        <fullName evidence="7">Phosphate-starvation-inducible E</fullName>
    </submittedName>
</protein>
<comment type="caution">
    <text evidence="7">The sequence shown here is derived from an EMBL/GenBank/DDBJ whole genome shotgun (WGS) entry which is preliminary data.</text>
</comment>
<feature type="transmembrane region" description="Helical" evidence="6">
    <location>
        <begin position="16"/>
        <end position="41"/>
    </location>
</feature>
<reference evidence="7 8" key="1">
    <citation type="submission" date="2017-01" db="EMBL/GenBank/DDBJ databases">
        <authorList>
            <person name="Varghese N."/>
            <person name="Submissions S."/>
        </authorList>
    </citation>
    <scope>NUCLEOTIDE SEQUENCE [LARGE SCALE GENOMIC DNA]</scope>
    <source>
        <strain evidence="7 8">ATCC 35905</strain>
    </source>
</reference>
<keyword evidence="3 6" id="KW-0812">Transmembrane</keyword>
<feature type="transmembrane region" description="Helical" evidence="6">
    <location>
        <begin position="47"/>
        <end position="67"/>
    </location>
</feature>
<dbReference type="InterPro" id="IPR020948">
    <property type="entry name" value="P_starv_induced_PsiE-like"/>
</dbReference>
<dbReference type="Proteomes" id="UP000186308">
    <property type="component" value="Unassembled WGS sequence"/>
</dbReference>
<dbReference type="AlphaFoldDB" id="A0A8G2CP17"/>
<keyword evidence="2" id="KW-1003">Cell membrane</keyword>
<keyword evidence="8" id="KW-1185">Reference proteome</keyword>
<dbReference type="EMBL" id="FTNE01000050">
    <property type="protein sequence ID" value="SIR54145.1"/>
    <property type="molecule type" value="Genomic_DNA"/>
</dbReference>
<dbReference type="RefSeq" id="WP_051657636.1">
    <property type="nucleotide sequence ID" value="NZ_FTNE01000050.1"/>
</dbReference>
<evidence type="ECO:0000256" key="5">
    <source>
        <dbReference type="ARBA" id="ARBA00023136"/>
    </source>
</evidence>
<evidence type="ECO:0000256" key="2">
    <source>
        <dbReference type="ARBA" id="ARBA00022475"/>
    </source>
</evidence>
<comment type="subcellular location">
    <subcellularLocation>
        <location evidence="1">Cell membrane</location>
        <topology evidence="1">Multi-pass membrane protein</topology>
    </subcellularLocation>
</comment>
<evidence type="ECO:0000256" key="6">
    <source>
        <dbReference type="SAM" id="Phobius"/>
    </source>
</evidence>
<feature type="transmembrane region" description="Helical" evidence="6">
    <location>
        <begin position="87"/>
        <end position="107"/>
    </location>
</feature>
<feature type="transmembrane region" description="Helical" evidence="6">
    <location>
        <begin position="127"/>
        <end position="147"/>
    </location>
</feature>
<keyword evidence="4 6" id="KW-1133">Transmembrane helix</keyword>
<evidence type="ECO:0000256" key="4">
    <source>
        <dbReference type="ARBA" id="ARBA00022989"/>
    </source>
</evidence>
<name>A0A8G2CP17_ACIRU</name>
<evidence type="ECO:0000256" key="1">
    <source>
        <dbReference type="ARBA" id="ARBA00004651"/>
    </source>
</evidence>
<keyword evidence="5 6" id="KW-0472">Membrane</keyword>
<sequence length="153" mass="16735">MITYKPAQLFERAETGFFLGLGALLMLAALVAFGQALYLMFTDVDHGTTNIGLIAVLDRVLLVLMIIELLHTVRISIQSREIRCQPFLIIGLIAAIRRVLVVTLQSSEISTTHGWSPASQGMFMESTVELVVLSLLIATMVGATSMLKRADIT</sequence>
<evidence type="ECO:0000313" key="7">
    <source>
        <dbReference type="EMBL" id="SIR54145.1"/>
    </source>
</evidence>